<dbReference type="Proteomes" id="UP000887565">
    <property type="component" value="Unplaced"/>
</dbReference>
<dbReference type="AlphaFoldDB" id="A0A915IQU3"/>
<organism evidence="1 2">
    <name type="scientific">Romanomermis culicivorax</name>
    <name type="common">Nematode worm</name>
    <dbReference type="NCBI Taxonomy" id="13658"/>
    <lineage>
        <taxon>Eukaryota</taxon>
        <taxon>Metazoa</taxon>
        <taxon>Ecdysozoa</taxon>
        <taxon>Nematoda</taxon>
        <taxon>Enoplea</taxon>
        <taxon>Dorylaimia</taxon>
        <taxon>Mermithida</taxon>
        <taxon>Mermithoidea</taxon>
        <taxon>Mermithidae</taxon>
        <taxon>Romanomermis</taxon>
    </lineage>
</organism>
<sequence length="336" mass="38236">MSRNDFGTGVISERQHRWYVSNIALEMNKGPTILRPTVPYGAVWQPFFLKNLGYVFGAISRIDCSCRTSRDIRPMRRKTAGRHTLSRLPLVYRLCESLKESESGNSPVGAGHIMFAAILISLLSDTWHVELNLSINNFFAFYFITLTPASARSRNFGCVEIAKAVPAARIKRSRVQFPHRALADHVHLGTRQIFFKQSTLKNVSQVVLMNISHWRRPFFHAIYHPYDALHSTCCRSTPSAIHTNVHQNVTNAIQSSFSHSPPAVVPTVQHLPNHHFNIVLSINDSCASWGEMEEKLNEIFLDPKIGYVGVERLFEKVKGANREEINEWLEKQPPYT</sequence>
<accession>A0A915IQU3</accession>
<name>A0A915IQU3_ROMCU</name>
<evidence type="ECO:0000313" key="1">
    <source>
        <dbReference type="Proteomes" id="UP000887565"/>
    </source>
</evidence>
<reference evidence="2" key="1">
    <citation type="submission" date="2022-11" db="UniProtKB">
        <authorList>
            <consortium name="WormBaseParasite"/>
        </authorList>
    </citation>
    <scope>IDENTIFICATION</scope>
</reference>
<dbReference type="WBParaSite" id="nRc.2.0.1.t15779-RA">
    <property type="protein sequence ID" value="nRc.2.0.1.t15779-RA"/>
    <property type="gene ID" value="nRc.2.0.1.g15779"/>
</dbReference>
<protein>
    <submittedName>
        <fullName evidence="2">Uncharacterized protein</fullName>
    </submittedName>
</protein>
<keyword evidence="1" id="KW-1185">Reference proteome</keyword>
<proteinExistence type="predicted"/>
<evidence type="ECO:0000313" key="2">
    <source>
        <dbReference type="WBParaSite" id="nRc.2.0.1.t15779-RA"/>
    </source>
</evidence>